<feature type="compositionally biased region" description="Polar residues" evidence="2">
    <location>
        <begin position="49"/>
        <end position="60"/>
    </location>
</feature>
<organism evidence="4 5">
    <name type="scientific">Plakobranchus ocellatus</name>
    <dbReference type="NCBI Taxonomy" id="259542"/>
    <lineage>
        <taxon>Eukaryota</taxon>
        <taxon>Metazoa</taxon>
        <taxon>Spiralia</taxon>
        <taxon>Lophotrochozoa</taxon>
        <taxon>Mollusca</taxon>
        <taxon>Gastropoda</taxon>
        <taxon>Heterobranchia</taxon>
        <taxon>Euthyneura</taxon>
        <taxon>Panpulmonata</taxon>
        <taxon>Sacoglossa</taxon>
        <taxon>Placobranchoidea</taxon>
        <taxon>Plakobranchidae</taxon>
        <taxon>Plakobranchus</taxon>
    </lineage>
</organism>
<proteinExistence type="predicted"/>
<dbReference type="PANTHER" id="PTHR13309">
    <property type="entry name" value="NUCLEAR FRAGILE X MENTAL RETARDATION PROTEIN INTERACTING PROTEIN 1"/>
    <property type="match status" value="1"/>
</dbReference>
<dbReference type="AlphaFoldDB" id="A0AAV4AUP3"/>
<dbReference type="GO" id="GO:0005634">
    <property type="term" value="C:nucleus"/>
    <property type="evidence" value="ECO:0007669"/>
    <property type="project" value="TreeGrafter"/>
</dbReference>
<feature type="compositionally biased region" description="Basic and acidic residues" evidence="2">
    <location>
        <begin position="308"/>
        <end position="334"/>
    </location>
</feature>
<evidence type="ECO:0000256" key="1">
    <source>
        <dbReference type="PROSITE-ProRule" id="PRU00042"/>
    </source>
</evidence>
<name>A0AAV4AUP3_9GAST</name>
<keyword evidence="1" id="KW-0863">Zinc-finger</keyword>
<dbReference type="InterPro" id="IPR019496">
    <property type="entry name" value="NUFIP1_cons_dom"/>
</dbReference>
<feature type="compositionally biased region" description="Acidic residues" evidence="2">
    <location>
        <begin position="412"/>
        <end position="421"/>
    </location>
</feature>
<dbReference type="PROSITE" id="PS00028">
    <property type="entry name" value="ZINC_FINGER_C2H2_1"/>
    <property type="match status" value="1"/>
</dbReference>
<feature type="compositionally biased region" description="Polar residues" evidence="2">
    <location>
        <begin position="464"/>
        <end position="488"/>
    </location>
</feature>
<dbReference type="Pfam" id="PF10453">
    <property type="entry name" value="NUFIP1"/>
    <property type="match status" value="1"/>
</dbReference>
<feature type="compositionally biased region" description="Basic and acidic residues" evidence="2">
    <location>
        <begin position="352"/>
        <end position="387"/>
    </location>
</feature>
<gene>
    <name evidence="4" type="ORF">PoB_003801400</name>
</gene>
<evidence type="ECO:0000313" key="4">
    <source>
        <dbReference type="EMBL" id="GFO11509.1"/>
    </source>
</evidence>
<dbReference type="InterPro" id="IPR013087">
    <property type="entry name" value="Znf_C2H2_type"/>
</dbReference>
<feature type="compositionally biased region" description="Basic residues" evidence="2">
    <location>
        <begin position="289"/>
        <end position="307"/>
    </location>
</feature>
<dbReference type="EMBL" id="BLXT01004324">
    <property type="protein sequence ID" value="GFO11509.1"/>
    <property type="molecule type" value="Genomic_DNA"/>
</dbReference>
<keyword evidence="1" id="KW-0479">Metal-binding</keyword>
<feature type="compositionally biased region" description="Pro residues" evidence="2">
    <location>
        <begin position="32"/>
        <end position="46"/>
    </location>
</feature>
<feature type="compositionally biased region" description="Polar residues" evidence="2">
    <location>
        <begin position="522"/>
        <end position="534"/>
    </location>
</feature>
<feature type="compositionally biased region" description="Basic and acidic residues" evidence="2">
    <location>
        <begin position="422"/>
        <end position="445"/>
    </location>
</feature>
<feature type="compositionally biased region" description="Acidic residues" evidence="2">
    <location>
        <begin position="335"/>
        <end position="349"/>
    </location>
</feature>
<dbReference type="Proteomes" id="UP000735302">
    <property type="component" value="Unassembled WGS sequence"/>
</dbReference>
<evidence type="ECO:0000256" key="2">
    <source>
        <dbReference type="SAM" id="MobiDB-lite"/>
    </source>
</evidence>
<dbReference type="GO" id="GO:0008270">
    <property type="term" value="F:zinc ion binding"/>
    <property type="evidence" value="ECO:0007669"/>
    <property type="project" value="UniProtKB-KW"/>
</dbReference>
<dbReference type="SMART" id="SM00355">
    <property type="entry name" value="ZnF_C2H2"/>
    <property type="match status" value="2"/>
</dbReference>
<feature type="compositionally biased region" description="Basic and acidic residues" evidence="2">
    <location>
        <begin position="553"/>
        <end position="569"/>
    </location>
</feature>
<keyword evidence="5" id="KW-1185">Reference proteome</keyword>
<dbReference type="GO" id="GO:0000492">
    <property type="term" value="P:box C/D snoRNP assembly"/>
    <property type="evidence" value="ECO:0007669"/>
    <property type="project" value="TreeGrafter"/>
</dbReference>
<comment type="caution">
    <text evidence="4">The sequence shown here is derived from an EMBL/GenBank/DDBJ whole genome shotgun (WGS) entry which is preliminary data.</text>
</comment>
<dbReference type="InterPro" id="IPR039136">
    <property type="entry name" value="NUFIP1-like"/>
</dbReference>
<evidence type="ECO:0000313" key="5">
    <source>
        <dbReference type="Proteomes" id="UP000735302"/>
    </source>
</evidence>
<feature type="compositionally biased region" description="Basic and acidic residues" evidence="2">
    <location>
        <begin position="580"/>
        <end position="597"/>
    </location>
</feature>
<protein>
    <submittedName>
        <fullName evidence="4">Nuclear fragile x mental retardation-interacting protein 1-like</fullName>
    </submittedName>
</protein>
<feature type="domain" description="C2H2-type" evidence="3">
    <location>
        <begin position="180"/>
        <end position="202"/>
    </location>
</feature>
<dbReference type="PANTHER" id="PTHR13309:SF0">
    <property type="entry name" value="FMR1-INTERACTING PROTEIN NUFIP1"/>
    <property type="match status" value="1"/>
</dbReference>
<sequence length="725" mass="80279">MNPQANGFPPPFFPNGSRPPLNPAMVPGLISRPPPSFPLRFVPPPGHNGFSTHPNNNTMRPNGFHHPNVHNNQFTTPPPPIRGPPPQPPRPVFTPDNIFNPPPNVTSSIGHEGFPFSNNHHQSQPRPSLPNSSARGGGRGGRGRGDWSHRGRGNFANNNMPQGKKKKKVDKRDLPENNLYSCDTCDRGFKTQEKYQEHVAGHMKCPHKDCPFIAAPKLVHLHVAMQHRTGMARKVWNMESEEDIKKWREERKRKFPTAENIAKKKEEAAQRLARGEVLETKDFSAMRGGRGRNRGRGRGGRGHRRNRYERGRGGRFHPDSEINMPDEAKQNGDEHSDDSDDEDDDDAPPEEMAIKRVQEKPLEEHGGEHKEVSVQKENEVEAGHEECESVLESGSPNTSSLGMLASYGYSSSDEEDAQVNEEEAKVKEEQKPQSDTVKSDVEKSPEPQFHPSSAKQPRLLPNPFVTQPVTSPSVSALTDSSLSLEKSTSLPLDSLSPPVTKVMSPQTSDVSVSKVEVLPSPSKENTLENSSQAQIRVDGEVSEELSPNKKRKTVDMSPRKNKNGIESRRGNVTGSPHKVNKTDHDVNKSGQRNRTETKAGLLGPGSPLDTENSDRASLSTSPGKGEVAGDGKTKAKHQLTERGGHQQTERGGQKWDESNRQNSKKQKGGKNQADLPKYTLLEKLLAPDIRRERNKILQCVHYIVKHKFFDATPAPPFPPKAVSSS</sequence>
<keyword evidence="1" id="KW-0862">Zinc</keyword>
<feature type="compositionally biased region" description="Basic and acidic residues" evidence="2">
    <location>
        <begin position="627"/>
        <end position="659"/>
    </location>
</feature>
<feature type="compositionally biased region" description="Polar residues" evidence="2">
    <location>
        <begin position="392"/>
        <end position="401"/>
    </location>
</feature>
<accession>A0AAV4AUP3</accession>
<evidence type="ECO:0000259" key="3">
    <source>
        <dbReference type="PROSITE" id="PS50157"/>
    </source>
</evidence>
<feature type="region of interest" description="Disordered" evidence="2">
    <location>
        <begin position="278"/>
        <end position="676"/>
    </location>
</feature>
<feature type="compositionally biased region" description="Pro residues" evidence="2">
    <location>
        <begin position="76"/>
        <end position="92"/>
    </location>
</feature>
<feature type="compositionally biased region" description="Polar residues" evidence="2">
    <location>
        <begin position="116"/>
        <end position="134"/>
    </location>
</feature>
<reference evidence="4 5" key="1">
    <citation type="journal article" date="2021" name="Elife">
        <title>Chloroplast acquisition without the gene transfer in kleptoplastic sea slugs, Plakobranchus ocellatus.</title>
        <authorList>
            <person name="Maeda T."/>
            <person name="Takahashi S."/>
            <person name="Yoshida T."/>
            <person name="Shimamura S."/>
            <person name="Takaki Y."/>
            <person name="Nagai Y."/>
            <person name="Toyoda A."/>
            <person name="Suzuki Y."/>
            <person name="Arimoto A."/>
            <person name="Ishii H."/>
            <person name="Satoh N."/>
            <person name="Nishiyama T."/>
            <person name="Hasebe M."/>
            <person name="Maruyama T."/>
            <person name="Minagawa J."/>
            <person name="Obokata J."/>
            <person name="Shigenobu S."/>
        </authorList>
    </citation>
    <scope>NUCLEOTIDE SEQUENCE [LARGE SCALE GENOMIC DNA]</scope>
</reference>
<dbReference type="PROSITE" id="PS50157">
    <property type="entry name" value="ZINC_FINGER_C2H2_2"/>
    <property type="match status" value="1"/>
</dbReference>
<feature type="region of interest" description="Disordered" evidence="2">
    <location>
        <begin position="1"/>
        <end position="172"/>
    </location>
</feature>
<feature type="compositionally biased region" description="Low complexity" evidence="2">
    <location>
        <begin position="489"/>
        <end position="498"/>
    </location>
</feature>
<dbReference type="GO" id="GO:0003723">
    <property type="term" value="F:RNA binding"/>
    <property type="evidence" value="ECO:0007669"/>
    <property type="project" value="InterPro"/>
</dbReference>